<dbReference type="InParanoid" id="D6Z741"/>
<evidence type="ECO:0000313" key="7">
    <source>
        <dbReference type="Proteomes" id="UP000001508"/>
    </source>
</evidence>
<dbReference type="Gene3D" id="1.10.3210.10">
    <property type="entry name" value="Hypothetical protein af1432"/>
    <property type="match status" value="1"/>
</dbReference>
<organism evidence="6 7">
    <name type="scientific">Desulfurivibrio alkaliphilus (strain DSM 19089 / UNIQEM U267 / AHT2)</name>
    <dbReference type="NCBI Taxonomy" id="589865"/>
    <lineage>
        <taxon>Bacteria</taxon>
        <taxon>Pseudomonadati</taxon>
        <taxon>Thermodesulfobacteriota</taxon>
        <taxon>Desulfobulbia</taxon>
        <taxon>Desulfobulbales</taxon>
        <taxon>Desulfobulbaceae</taxon>
        <taxon>Desulfurivibrio</taxon>
    </lineage>
</organism>
<feature type="transmembrane region" description="Helical" evidence="2">
    <location>
        <begin position="240"/>
        <end position="260"/>
    </location>
</feature>
<dbReference type="SUPFAM" id="SSF109604">
    <property type="entry name" value="HD-domain/PDEase-like"/>
    <property type="match status" value="1"/>
</dbReference>
<gene>
    <name evidence="6" type="ordered locus">DaAHT2_2363</name>
</gene>
<dbReference type="STRING" id="589865.DaAHT2_2363"/>
<dbReference type="AlphaFoldDB" id="D6Z741"/>
<dbReference type="Pfam" id="PF13487">
    <property type="entry name" value="HD_5"/>
    <property type="match status" value="1"/>
</dbReference>
<feature type="domain" description="PAS" evidence="3">
    <location>
        <begin position="387"/>
        <end position="438"/>
    </location>
</feature>
<dbReference type="HOGENOM" id="CLU_295556_0_0_7"/>
<feature type="domain" description="HD-GYP" evidence="5">
    <location>
        <begin position="823"/>
        <end position="1018"/>
    </location>
</feature>
<dbReference type="OrthoDB" id="9805967at2"/>
<feature type="transmembrane region" description="Helical" evidence="2">
    <location>
        <begin position="35"/>
        <end position="55"/>
    </location>
</feature>
<evidence type="ECO:0000313" key="6">
    <source>
        <dbReference type="EMBL" id="ADH87028.1"/>
    </source>
</evidence>
<dbReference type="CDD" id="cd00077">
    <property type="entry name" value="HDc"/>
    <property type="match status" value="1"/>
</dbReference>
<dbReference type="InterPro" id="IPR006675">
    <property type="entry name" value="HDIG_dom"/>
</dbReference>
<keyword evidence="2" id="KW-0472">Membrane</keyword>
<accession>D6Z741</accession>
<evidence type="ECO:0000259" key="4">
    <source>
        <dbReference type="PROSITE" id="PS50113"/>
    </source>
</evidence>
<dbReference type="InterPro" id="IPR000014">
    <property type="entry name" value="PAS"/>
</dbReference>
<feature type="domain" description="PAS" evidence="3">
    <location>
        <begin position="690"/>
        <end position="744"/>
    </location>
</feature>
<dbReference type="PROSITE" id="PS51832">
    <property type="entry name" value="HD_GYP"/>
    <property type="match status" value="1"/>
</dbReference>
<dbReference type="SUPFAM" id="SSF55785">
    <property type="entry name" value="PYP-like sensor domain (PAS domain)"/>
    <property type="match status" value="2"/>
</dbReference>
<reference evidence="7" key="1">
    <citation type="submission" date="2010-02" db="EMBL/GenBank/DDBJ databases">
        <title>Complete sequence of Desulfurivibrio alkaliphilus AHT2.</title>
        <authorList>
            <consortium name="US DOE Joint Genome Institute"/>
            <person name="Pitluck S."/>
            <person name="Chertkov O."/>
            <person name="Detter J.C."/>
            <person name="Han C."/>
            <person name="Tapia R."/>
            <person name="Larimer F."/>
            <person name="Land M."/>
            <person name="Hauser L."/>
            <person name="Kyrpides N."/>
            <person name="Mikhailova N."/>
            <person name="Sorokin D.Y."/>
            <person name="Muyzer G."/>
            <person name="Woyke T."/>
        </authorList>
    </citation>
    <scope>NUCLEOTIDE SEQUENCE [LARGE SCALE GENOMIC DNA]</scope>
    <source>
        <strain evidence="7">DSM 19089 / UNIQEM U267 / AHT2</strain>
    </source>
</reference>
<dbReference type="InterPro" id="IPR037522">
    <property type="entry name" value="HD_GYP_dom"/>
</dbReference>
<dbReference type="Pfam" id="PF08448">
    <property type="entry name" value="PAS_4"/>
    <property type="match status" value="1"/>
</dbReference>
<keyword evidence="1" id="KW-0175">Coiled coil</keyword>
<dbReference type="InterPro" id="IPR035965">
    <property type="entry name" value="PAS-like_dom_sf"/>
</dbReference>
<dbReference type="NCBIfam" id="TIGR00229">
    <property type="entry name" value="sensory_box"/>
    <property type="match status" value="2"/>
</dbReference>
<dbReference type="SUPFAM" id="SSF55781">
    <property type="entry name" value="GAF domain-like"/>
    <property type="match status" value="1"/>
</dbReference>
<dbReference type="InterPro" id="IPR003607">
    <property type="entry name" value="HD/PDEase_dom"/>
</dbReference>
<dbReference type="eggNOG" id="COG4191">
    <property type="taxonomic scope" value="Bacteria"/>
</dbReference>
<keyword evidence="7" id="KW-1185">Reference proteome</keyword>
<dbReference type="EMBL" id="CP001940">
    <property type="protein sequence ID" value="ADH87028.1"/>
    <property type="molecule type" value="Genomic_DNA"/>
</dbReference>
<dbReference type="InterPro" id="IPR000700">
    <property type="entry name" value="PAS-assoc_C"/>
</dbReference>
<dbReference type="RefSeq" id="WP_013164542.1">
    <property type="nucleotide sequence ID" value="NC_014216.1"/>
</dbReference>
<dbReference type="PROSITE" id="PS50113">
    <property type="entry name" value="PAC"/>
    <property type="match status" value="1"/>
</dbReference>
<dbReference type="InterPro" id="IPR021796">
    <property type="entry name" value="Tll0287-like_dom"/>
</dbReference>
<dbReference type="PANTHER" id="PTHR43155">
    <property type="entry name" value="CYCLIC DI-GMP PHOSPHODIESTERASE PA4108-RELATED"/>
    <property type="match status" value="1"/>
</dbReference>
<dbReference type="PANTHER" id="PTHR43155:SF2">
    <property type="entry name" value="CYCLIC DI-GMP PHOSPHODIESTERASE PA4108"/>
    <property type="match status" value="1"/>
</dbReference>
<dbReference type="eggNOG" id="COG2203">
    <property type="taxonomic scope" value="Bacteria"/>
</dbReference>
<dbReference type="PROSITE" id="PS50112">
    <property type="entry name" value="PAS"/>
    <property type="match status" value="2"/>
</dbReference>
<dbReference type="Gene3D" id="3.30.450.40">
    <property type="match status" value="1"/>
</dbReference>
<proteinExistence type="predicted"/>
<dbReference type="InterPro" id="IPR013656">
    <property type="entry name" value="PAS_4"/>
</dbReference>
<name>D6Z741_DESAT</name>
<dbReference type="KEGG" id="dak:DaAHT2_2363"/>
<dbReference type="InterPro" id="IPR003018">
    <property type="entry name" value="GAF"/>
</dbReference>
<protein>
    <submittedName>
        <fullName evidence="6">Putative PAS/PAC sensor protein</fullName>
    </submittedName>
</protein>
<dbReference type="Proteomes" id="UP000001508">
    <property type="component" value="Chromosome"/>
</dbReference>
<feature type="coiled-coil region" evidence="1">
    <location>
        <begin position="317"/>
        <end position="390"/>
    </location>
</feature>
<dbReference type="SMART" id="SM00091">
    <property type="entry name" value="PAS"/>
    <property type="match status" value="2"/>
</dbReference>
<dbReference type="eggNOG" id="COG3852">
    <property type="taxonomic scope" value="Bacteria"/>
</dbReference>
<keyword evidence="2" id="KW-0812">Transmembrane</keyword>
<dbReference type="CDD" id="cd00130">
    <property type="entry name" value="PAS"/>
    <property type="match status" value="2"/>
</dbReference>
<dbReference type="Pfam" id="PF11845">
    <property type="entry name" value="Tll0287-like"/>
    <property type="match status" value="1"/>
</dbReference>
<dbReference type="NCBIfam" id="TIGR00277">
    <property type="entry name" value="HDIG"/>
    <property type="match status" value="1"/>
</dbReference>
<evidence type="ECO:0000259" key="3">
    <source>
        <dbReference type="PROSITE" id="PS50112"/>
    </source>
</evidence>
<dbReference type="Pfam" id="PF13185">
    <property type="entry name" value="GAF_2"/>
    <property type="match status" value="1"/>
</dbReference>
<keyword evidence="2" id="KW-1133">Transmembrane helix</keyword>
<dbReference type="Gene3D" id="3.30.450.20">
    <property type="entry name" value="PAS domain"/>
    <property type="match status" value="2"/>
</dbReference>
<dbReference type="InterPro" id="IPR029016">
    <property type="entry name" value="GAF-like_dom_sf"/>
</dbReference>
<feature type="domain" description="PAC" evidence="4">
    <location>
        <begin position="766"/>
        <end position="818"/>
    </location>
</feature>
<evidence type="ECO:0000256" key="1">
    <source>
        <dbReference type="SAM" id="Coils"/>
    </source>
</evidence>
<evidence type="ECO:0000259" key="5">
    <source>
        <dbReference type="PROSITE" id="PS51832"/>
    </source>
</evidence>
<dbReference type="Pfam" id="PF13426">
    <property type="entry name" value="PAS_9"/>
    <property type="match status" value="1"/>
</dbReference>
<dbReference type="eggNOG" id="COG2206">
    <property type="taxonomic scope" value="Bacteria"/>
</dbReference>
<sequence length="1023" mass="116032">MNDKLIAGQNPENDQGKSTWLRRMLQDSLSVQSKFFLVTGLILLLNCLGTALIIYKAEKRQLVERAFGQSELVMAAVEASRAYVREELRPVMYRRFGPDIFLPEAMSTSYVGRSVMERFAPLVDDYDYRRVAINARNPHYEAGELERRMIAYFVEHPEQTEWRGLLQVNGKDKFKRFRPVYFEEECLLCHGRPEHAPPGLIEIYGDRLGFGRTAGELAGLVAVGVPVAATLVEARQKATLIFVVVAGGLALVLLALNFFFHHMVVTNLRGILEIFRDQEELPQGVKEQIVADPGQKRKFFQHQDELAELTAAAHSMAASLRQKKEQLHRYNQELEQRVEERTSALQKSEQALREARDNLEVRVRQRTAELEQANVELEESRRRIEMAHRDWNDAFDAIQDPIFIHDRNHRIVHANPAYVQRAGLPLEELRGRTYYEIFPKLSQPLPSCRDFPEKLAQESGDEVTLPQGEVLVSRSFGIRRADGSYRHSIHILEDLTELRRFALELQRLNRSLRTISRGNEALVRVTDELELLNEICQILVETGGYQMAWVGYAEADPAQTVKPMAYAGREDGFLQAVPTTWADEPHGRGPTGAAIVRRQAVASRDLQNDTDFAPWRDEALERGYASVIALPLFDGDELYGALSIYAAEPNAFDTHEVVLLSELADDLAFGIHMLRIRAEREAAVRDLAASEARFQELFEHAPAGYLLLRLHDGTIIQVNEAAIRMLGYQRGELVDRSLFALFPPGVNGLARAESLFGLFSQGEQLRDQELQVRRKNGETIWISLTAQPVFDKAGRIVECRASILDISKRKEAEQGRQQLTERLQRSLVQTIQAIATTIEKRDPYTAGHQQRVAELAVAIAQEMGLDEQRIEGLRLGAMIHDIGKIYVPAELLNRPGELDELEFRFIRTHPEVGHEIIKGVDFPWPVAEMVVQHHEWLDGSGYPNNLRGDEIVLEARIIAVADVVEAITNHRPYRPALQLEKAIQEIREHEGRRYDPAVVAACVRLFQEKGFQWSKVWGAGPAG</sequence>
<evidence type="ECO:0000256" key="2">
    <source>
        <dbReference type="SAM" id="Phobius"/>
    </source>
</evidence>
<dbReference type="SMART" id="SM00065">
    <property type="entry name" value="GAF"/>
    <property type="match status" value="1"/>
</dbReference>
<dbReference type="InterPro" id="IPR001610">
    <property type="entry name" value="PAC"/>
</dbReference>
<dbReference type="SMART" id="SM00086">
    <property type="entry name" value="PAC"/>
    <property type="match status" value="1"/>
</dbReference>
<dbReference type="SMART" id="SM00471">
    <property type="entry name" value="HDc"/>
    <property type="match status" value="1"/>
</dbReference>